<accession>A0A423PWU5</accession>
<keyword evidence="2 10" id="KW-0479">Metal-binding</keyword>
<organism evidence="11 12">
    <name type="scientific">Salinisphaera japonica YTM-1</name>
    <dbReference type="NCBI Taxonomy" id="1209778"/>
    <lineage>
        <taxon>Bacteria</taxon>
        <taxon>Pseudomonadati</taxon>
        <taxon>Pseudomonadota</taxon>
        <taxon>Gammaproteobacteria</taxon>
        <taxon>Salinisphaerales</taxon>
        <taxon>Salinisphaeraceae</taxon>
        <taxon>Salinisphaera</taxon>
    </lineage>
</organism>
<evidence type="ECO:0000313" key="12">
    <source>
        <dbReference type="Proteomes" id="UP000285310"/>
    </source>
</evidence>
<feature type="binding site" evidence="10">
    <location>
        <position position="274"/>
    </location>
    <ligand>
        <name>substrate</name>
    </ligand>
</feature>
<dbReference type="FunCoup" id="A0A423PWU5">
    <property type="interactions" value="303"/>
</dbReference>
<comment type="caution">
    <text evidence="11">The sequence shown here is derived from an EMBL/GenBank/DDBJ whole genome shotgun (WGS) entry which is preliminary data.</text>
</comment>
<dbReference type="SUPFAM" id="SSF53659">
    <property type="entry name" value="Isocitrate/Isopropylmalate dehydrogenase-like"/>
    <property type="match status" value="1"/>
</dbReference>
<comment type="catalytic activity">
    <reaction evidence="10">
        <text>4-(phosphooxy)-L-threonine + NAD(+) = 3-amino-2-oxopropyl phosphate + CO2 + NADH</text>
        <dbReference type="Rhea" id="RHEA:32275"/>
        <dbReference type="ChEBI" id="CHEBI:16526"/>
        <dbReference type="ChEBI" id="CHEBI:57279"/>
        <dbReference type="ChEBI" id="CHEBI:57540"/>
        <dbReference type="ChEBI" id="CHEBI:57945"/>
        <dbReference type="ChEBI" id="CHEBI:58452"/>
        <dbReference type="EC" id="1.1.1.262"/>
    </reaction>
</comment>
<dbReference type="GO" id="GO:0042823">
    <property type="term" value="P:pyridoxal phosphate biosynthetic process"/>
    <property type="evidence" value="ECO:0007669"/>
    <property type="project" value="UniProtKB-UniRule"/>
</dbReference>
<evidence type="ECO:0000256" key="5">
    <source>
        <dbReference type="ARBA" id="ARBA00022857"/>
    </source>
</evidence>
<dbReference type="HAMAP" id="MF_00536">
    <property type="entry name" value="PdxA"/>
    <property type="match status" value="1"/>
</dbReference>
<dbReference type="PANTHER" id="PTHR30004">
    <property type="entry name" value="4-HYDROXYTHREONINE-4-PHOSPHATE DEHYDROGENASE"/>
    <property type="match status" value="1"/>
</dbReference>
<comment type="miscellaneous">
    <text evidence="10">The active site is located at the dimer interface.</text>
</comment>
<comment type="subcellular location">
    <subcellularLocation>
        <location evidence="10">Cytoplasm</location>
    </subcellularLocation>
</comment>
<evidence type="ECO:0000313" key="11">
    <source>
        <dbReference type="EMBL" id="ROO30087.1"/>
    </source>
</evidence>
<gene>
    <name evidence="10 11" type="primary">pdxA</name>
    <name evidence="11" type="ORF">SAJA_05545</name>
</gene>
<dbReference type="GO" id="GO:0005737">
    <property type="term" value="C:cytoplasm"/>
    <property type="evidence" value="ECO:0007669"/>
    <property type="project" value="UniProtKB-SubCell"/>
</dbReference>
<evidence type="ECO:0000256" key="9">
    <source>
        <dbReference type="ARBA" id="ARBA00023285"/>
    </source>
</evidence>
<dbReference type="Proteomes" id="UP000285310">
    <property type="component" value="Unassembled WGS sequence"/>
</dbReference>
<comment type="subunit">
    <text evidence="10">Homodimer.</text>
</comment>
<keyword evidence="9 10" id="KW-0170">Cobalt</keyword>
<proteinExistence type="inferred from homology"/>
<dbReference type="InterPro" id="IPR005255">
    <property type="entry name" value="PdxA_fam"/>
</dbReference>
<dbReference type="Gene3D" id="3.40.718.10">
    <property type="entry name" value="Isopropylmalate Dehydrogenase"/>
    <property type="match status" value="1"/>
</dbReference>
<dbReference type="AlphaFoldDB" id="A0A423PWU5"/>
<feature type="binding site" evidence="10">
    <location>
        <position position="211"/>
    </location>
    <ligand>
        <name>a divalent metal cation</name>
        <dbReference type="ChEBI" id="CHEBI:60240"/>
        <note>ligand shared between dimeric partners</note>
    </ligand>
</feature>
<keyword evidence="1 10" id="KW-0963">Cytoplasm</keyword>
<evidence type="ECO:0000256" key="10">
    <source>
        <dbReference type="HAMAP-Rule" id="MF_00536"/>
    </source>
</evidence>
<dbReference type="EMBL" id="AYKG01000012">
    <property type="protein sequence ID" value="ROO30087.1"/>
    <property type="molecule type" value="Genomic_DNA"/>
</dbReference>
<comment type="pathway">
    <text evidence="10">Cofactor biosynthesis; pyridoxine 5'-phosphate biosynthesis; pyridoxine 5'-phosphate from D-erythrose 4-phosphate: step 4/5.</text>
</comment>
<evidence type="ECO:0000256" key="6">
    <source>
        <dbReference type="ARBA" id="ARBA00023002"/>
    </source>
</evidence>
<evidence type="ECO:0000256" key="8">
    <source>
        <dbReference type="ARBA" id="ARBA00023096"/>
    </source>
</evidence>
<feature type="binding site" evidence="10">
    <location>
        <position position="292"/>
    </location>
    <ligand>
        <name>substrate</name>
    </ligand>
</feature>
<dbReference type="NCBIfam" id="TIGR00557">
    <property type="entry name" value="pdxA"/>
    <property type="match status" value="1"/>
</dbReference>
<evidence type="ECO:0000256" key="4">
    <source>
        <dbReference type="ARBA" id="ARBA00022842"/>
    </source>
</evidence>
<dbReference type="EC" id="1.1.1.262" evidence="10"/>
<comment type="cofactor">
    <cofactor evidence="10">
        <name>Zn(2+)</name>
        <dbReference type="ChEBI" id="CHEBI:29105"/>
    </cofactor>
    <cofactor evidence="10">
        <name>Mg(2+)</name>
        <dbReference type="ChEBI" id="CHEBI:18420"/>
    </cofactor>
    <cofactor evidence="10">
        <name>Co(2+)</name>
        <dbReference type="ChEBI" id="CHEBI:48828"/>
    </cofactor>
    <text evidence="10">Binds 1 divalent metal cation per subunit. Can use ions such as Zn(2+), Mg(2+) or Co(2+).</text>
</comment>
<name>A0A423PWU5_9GAMM</name>
<evidence type="ECO:0000256" key="7">
    <source>
        <dbReference type="ARBA" id="ARBA00023027"/>
    </source>
</evidence>
<protein>
    <recommendedName>
        <fullName evidence="10">4-hydroxythreonine-4-phosphate dehydrogenase</fullName>
        <ecNumber evidence="10">1.1.1.262</ecNumber>
    </recommendedName>
    <alternativeName>
        <fullName evidence="10">4-(phosphohydroxy)-L-threonine dehydrogenase</fullName>
    </alternativeName>
</protein>
<keyword evidence="7 10" id="KW-0520">NAD</keyword>
<feature type="binding site" evidence="10">
    <location>
        <position position="266"/>
    </location>
    <ligand>
        <name>a divalent metal cation</name>
        <dbReference type="ChEBI" id="CHEBI:60240"/>
        <note>ligand shared between dimeric partners</note>
    </ligand>
</feature>
<dbReference type="UniPathway" id="UPA00244">
    <property type="reaction ID" value="UER00312"/>
</dbReference>
<dbReference type="InParanoid" id="A0A423PWU5"/>
<dbReference type="GO" id="GO:0000287">
    <property type="term" value="F:magnesium ion binding"/>
    <property type="evidence" value="ECO:0007669"/>
    <property type="project" value="UniProtKB-UniRule"/>
</dbReference>
<dbReference type="Pfam" id="PF04166">
    <property type="entry name" value="PdxA"/>
    <property type="match status" value="1"/>
</dbReference>
<reference evidence="11 12" key="1">
    <citation type="submission" date="2013-10" db="EMBL/GenBank/DDBJ databases">
        <title>Salinisphaera japonica YTM-1 Genome Sequencing.</title>
        <authorList>
            <person name="Lai Q."/>
            <person name="Li C."/>
            <person name="Shao Z."/>
        </authorList>
    </citation>
    <scope>NUCLEOTIDE SEQUENCE [LARGE SCALE GENOMIC DNA]</scope>
    <source>
        <strain evidence="11 12">YTM-1</strain>
    </source>
</reference>
<dbReference type="RefSeq" id="WP_123657643.1">
    <property type="nucleotide sequence ID" value="NZ_AYKG01000012.1"/>
</dbReference>
<dbReference type="GO" id="GO:0008270">
    <property type="term" value="F:zinc ion binding"/>
    <property type="evidence" value="ECO:0007669"/>
    <property type="project" value="UniProtKB-UniRule"/>
</dbReference>
<keyword evidence="8 10" id="KW-0664">Pyridoxine biosynthesis</keyword>
<comment type="function">
    <text evidence="10">Catalyzes the NAD(P)-dependent oxidation of 4-(phosphooxy)-L-threonine (HTP) into 2-amino-3-oxo-4-(phosphooxy)butyric acid which spontaneously decarboxylates to form 3-amino-2-oxopropyl phosphate (AHAP).</text>
</comment>
<dbReference type="GO" id="GO:0050570">
    <property type="term" value="F:4-hydroxythreonine-4-phosphate dehydrogenase activity"/>
    <property type="evidence" value="ECO:0007669"/>
    <property type="project" value="UniProtKB-UniRule"/>
</dbReference>
<keyword evidence="6 10" id="KW-0560">Oxidoreductase</keyword>
<evidence type="ECO:0000256" key="2">
    <source>
        <dbReference type="ARBA" id="ARBA00022723"/>
    </source>
</evidence>
<dbReference type="InterPro" id="IPR037510">
    <property type="entry name" value="PdxA"/>
</dbReference>
<feature type="binding site" evidence="10">
    <location>
        <position position="134"/>
    </location>
    <ligand>
        <name>substrate</name>
    </ligand>
</feature>
<feature type="binding site" evidence="10">
    <location>
        <position position="166"/>
    </location>
    <ligand>
        <name>a divalent metal cation</name>
        <dbReference type="ChEBI" id="CHEBI:60240"/>
        <note>ligand shared between dimeric partners</note>
    </ligand>
</feature>
<keyword evidence="5 10" id="KW-0521">NADP</keyword>
<comment type="similarity">
    <text evidence="10">Belongs to the PdxA family.</text>
</comment>
<feature type="binding site" evidence="10">
    <location>
        <position position="283"/>
    </location>
    <ligand>
        <name>substrate</name>
    </ligand>
</feature>
<evidence type="ECO:0000256" key="3">
    <source>
        <dbReference type="ARBA" id="ARBA00022833"/>
    </source>
</evidence>
<sequence length="329" mass="34085">MTHRLVLTPGEPAGIGPDLAVRIAQQAQDVELVAIADPALLADRARAIGVDLVLEPVDYDTPPVAHRPGHLKIDALPMARPAVAGQLDPANADYVLACLDQAVARCTAGHAAGMVTGPVHKAVINQAGHVFSGHTGYLAARCNAPTPVMMLATDTGDLRVVLATVHIPLSAVPGALDGPHLAYVLDTVHTQLARRFGITRPRILVAGLNPHAGENGYLGHEDDEIIAPAIAAANQRGIDAVGPLPADTLFTPHQLARADAIVAMYHDQGLPVIKHAAFSRTVNISLGLPIVRTSVDHGTALSLAATADVDTGSMTAAIRVAGDMARHGA</sequence>
<dbReference type="GO" id="GO:0051287">
    <property type="term" value="F:NAD binding"/>
    <property type="evidence" value="ECO:0007669"/>
    <property type="project" value="InterPro"/>
</dbReference>
<feature type="binding site" evidence="10">
    <location>
        <position position="135"/>
    </location>
    <ligand>
        <name>substrate</name>
    </ligand>
</feature>
<dbReference type="GO" id="GO:0008615">
    <property type="term" value="P:pyridoxine biosynthetic process"/>
    <property type="evidence" value="ECO:0007669"/>
    <property type="project" value="UniProtKB-UniRule"/>
</dbReference>
<keyword evidence="3 10" id="KW-0862">Zinc</keyword>
<keyword evidence="4 10" id="KW-0460">Magnesium</keyword>
<keyword evidence="12" id="KW-1185">Reference proteome</keyword>
<dbReference type="OrthoDB" id="9801783at2"/>
<dbReference type="GO" id="GO:0050897">
    <property type="term" value="F:cobalt ion binding"/>
    <property type="evidence" value="ECO:0007669"/>
    <property type="project" value="UniProtKB-UniRule"/>
</dbReference>
<dbReference type="PANTHER" id="PTHR30004:SF5">
    <property type="entry name" value="4-HYDROXYTHREONINE-4-PHOSPHATE DEHYDROGENASE"/>
    <property type="match status" value="1"/>
</dbReference>
<evidence type="ECO:0000256" key="1">
    <source>
        <dbReference type="ARBA" id="ARBA00022490"/>
    </source>
</evidence>